<dbReference type="PANTHER" id="PTHR43071:SF1">
    <property type="entry name" value="2-AMINO-4-HYDROXY-6-HYDROXYMETHYLDIHYDROPTERIDINE PYROPHOSPHOKINASE"/>
    <property type="match status" value="1"/>
</dbReference>
<evidence type="ECO:0000256" key="11">
    <source>
        <dbReference type="ARBA" id="ARBA00029766"/>
    </source>
</evidence>
<dbReference type="EC" id="2.7.6.3" evidence="3"/>
<gene>
    <name evidence="14" type="primary">folK</name>
    <name evidence="14" type="ORF">DEH80_04215</name>
</gene>
<dbReference type="GO" id="GO:0005524">
    <property type="term" value="F:ATP binding"/>
    <property type="evidence" value="ECO:0007669"/>
    <property type="project" value="UniProtKB-KW"/>
</dbReference>
<organism evidence="14 15">
    <name type="scientific">Abyssibacter profundi</name>
    <dbReference type="NCBI Taxonomy" id="2182787"/>
    <lineage>
        <taxon>Bacteria</taxon>
        <taxon>Pseudomonadati</taxon>
        <taxon>Pseudomonadota</taxon>
        <taxon>Gammaproteobacteria</taxon>
        <taxon>Chromatiales</taxon>
        <taxon>Oceanococcaceae</taxon>
        <taxon>Abyssibacter</taxon>
    </lineage>
</organism>
<dbReference type="CDD" id="cd00483">
    <property type="entry name" value="HPPK"/>
    <property type="match status" value="1"/>
</dbReference>
<keyword evidence="7 14" id="KW-0418">Kinase</keyword>
<evidence type="ECO:0000256" key="1">
    <source>
        <dbReference type="ARBA" id="ARBA00005051"/>
    </source>
</evidence>
<dbReference type="NCBIfam" id="TIGR01498">
    <property type="entry name" value="folK"/>
    <property type="match status" value="1"/>
</dbReference>
<dbReference type="AlphaFoldDB" id="A0A363UPA2"/>
<proteinExistence type="inferred from homology"/>
<evidence type="ECO:0000256" key="5">
    <source>
        <dbReference type="ARBA" id="ARBA00022679"/>
    </source>
</evidence>
<evidence type="ECO:0000256" key="3">
    <source>
        <dbReference type="ARBA" id="ARBA00013253"/>
    </source>
</evidence>
<evidence type="ECO:0000256" key="8">
    <source>
        <dbReference type="ARBA" id="ARBA00022840"/>
    </source>
</evidence>
<dbReference type="Pfam" id="PF01288">
    <property type="entry name" value="HPPK"/>
    <property type="match status" value="1"/>
</dbReference>
<dbReference type="PROSITE" id="PS00794">
    <property type="entry name" value="HPPK"/>
    <property type="match status" value="1"/>
</dbReference>
<protein>
    <recommendedName>
        <fullName evidence="4">2-amino-4-hydroxy-6-hydroxymethyldihydropteridine pyrophosphokinase</fullName>
        <ecNumber evidence="3">2.7.6.3</ecNumber>
    </recommendedName>
    <alternativeName>
        <fullName evidence="11">6-hydroxymethyl-7,8-dihydropterin pyrophosphokinase</fullName>
    </alternativeName>
    <alternativeName>
        <fullName evidence="12">7,8-dihydro-6-hydroxymethylpterin-pyrophosphokinase</fullName>
    </alternativeName>
</protein>
<dbReference type="Gene3D" id="3.30.70.560">
    <property type="entry name" value="7,8-Dihydro-6-hydroxymethylpterin-pyrophosphokinase HPPK"/>
    <property type="match status" value="1"/>
</dbReference>
<keyword evidence="15" id="KW-1185">Reference proteome</keyword>
<accession>A0A363UPA2</accession>
<dbReference type="GO" id="GO:0003848">
    <property type="term" value="F:2-amino-4-hydroxy-6-hydroxymethyldihydropteridine diphosphokinase activity"/>
    <property type="evidence" value="ECO:0007669"/>
    <property type="project" value="UniProtKB-EC"/>
</dbReference>
<feature type="domain" description="7,8-dihydro-6-hydroxymethylpterin-pyrophosphokinase" evidence="13">
    <location>
        <begin position="88"/>
        <end position="99"/>
    </location>
</feature>
<dbReference type="SUPFAM" id="SSF55083">
    <property type="entry name" value="6-hydroxymethyl-7,8-dihydropterin pyrophosphokinase, HPPK"/>
    <property type="match status" value="1"/>
</dbReference>
<keyword evidence="9" id="KW-0289">Folate biosynthesis</keyword>
<comment type="caution">
    <text evidence="14">The sequence shown here is derived from an EMBL/GenBank/DDBJ whole genome shotgun (WGS) entry which is preliminary data.</text>
</comment>
<dbReference type="InterPro" id="IPR035907">
    <property type="entry name" value="Hppk_sf"/>
</dbReference>
<evidence type="ECO:0000256" key="2">
    <source>
        <dbReference type="ARBA" id="ARBA00005810"/>
    </source>
</evidence>
<comment type="function">
    <text evidence="10">Catalyzes the transfer of pyrophosphate from adenosine triphosphate (ATP) to 6-hydroxymethyl-7,8-dihydropterin, an enzymatic step in folate biosynthesis pathway.</text>
</comment>
<evidence type="ECO:0000256" key="4">
    <source>
        <dbReference type="ARBA" id="ARBA00016218"/>
    </source>
</evidence>
<evidence type="ECO:0000256" key="12">
    <source>
        <dbReference type="ARBA" id="ARBA00033413"/>
    </source>
</evidence>
<keyword evidence="5" id="KW-0808">Transferase</keyword>
<keyword evidence="6" id="KW-0547">Nucleotide-binding</keyword>
<evidence type="ECO:0000256" key="7">
    <source>
        <dbReference type="ARBA" id="ARBA00022777"/>
    </source>
</evidence>
<dbReference type="GO" id="GO:0046656">
    <property type="term" value="P:folic acid biosynthetic process"/>
    <property type="evidence" value="ECO:0007669"/>
    <property type="project" value="UniProtKB-KW"/>
</dbReference>
<dbReference type="GO" id="GO:0016301">
    <property type="term" value="F:kinase activity"/>
    <property type="evidence" value="ECO:0007669"/>
    <property type="project" value="UniProtKB-KW"/>
</dbReference>
<dbReference type="PANTHER" id="PTHR43071">
    <property type="entry name" value="2-AMINO-4-HYDROXY-6-HYDROXYMETHYLDIHYDROPTERIDINE PYROPHOSPHOKINASE"/>
    <property type="match status" value="1"/>
</dbReference>
<evidence type="ECO:0000313" key="15">
    <source>
        <dbReference type="Proteomes" id="UP000251800"/>
    </source>
</evidence>
<evidence type="ECO:0000256" key="10">
    <source>
        <dbReference type="ARBA" id="ARBA00029409"/>
    </source>
</evidence>
<keyword evidence="8" id="KW-0067">ATP-binding</keyword>
<evidence type="ECO:0000256" key="6">
    <source>
        <dbReference type="ARBA" id="ARBA00022741"/>
    </source>
</evidence>
<reference evidence="14 15" key="1">
    <citation type="submission" date="2018-05" db="EMBL/GenBank/DDBJ databases">
        <title>Abyssibacter profundi OUC007T gen. nov., sp. nov, a marine bacterium isolated from seawater of the Mariana Trench.</title>
        <authorList>
            <person name="Zhou S."/>
        </authorList>
    </citation>
    <scope>NUCLEOTIDE SEQUENCE [LARGE SCALE GENOMIC DNA]</scope>
    <source>
        <strain evidence="14 15">OUC007</strain>
    </source>
</reference>
<evidence type="ECO:0000256" key="9">
    <source>
        <dbReference type="ARBA" id="ARBA00022909"/>
    </source>
</evidence>
<dbReference type="OrthoDB" id="9808041at2"/>
<dbReference type="UniPathway" id="UPA00077">
    <property type="reaction ID" value="UER00155"/>
</dbReference>
<sequence>MVTAYLGLGANLGQPEQTLAAAVKAIRDWPDVEVCGVSRLYHSAPMGPQNQPDYCNAVLEIQTAQPAAGLLTLGQQTESAFGRVRREHWGARSLDIDVLLYGDAQIQTPSLRVPHPGLAERAFVVFPLMDLAPGLRLPGGQRLAAVAEQLQAEPLRRVQDWAP</sequence>
<name>A0A363UPA2_9GAMM</name>
<evidence type="ECO:0000313" key="14">
    <source>
        <dbReference type="EMBL" id="PWN57229.1"/>
    </source>
</evidence>
<dbReference type="GO" id="GO:0046654">
    <property type="term" value="P:tetrahydrofolate biosynthetic process"/>
    <property type="evidence" value="ECO:0007669"/>
    <property type="project" value="UniProtKB-UniPathway"/>
</dbReference>
<dbReference type="InterPro" id="IPR000550">
    <property type="entry name" value="Hppk"/>
</dbReference>
<dbReference type="EMBL" id="QEQK01000003">
    <property type="protein sequence ID" value="PWN57229.1"/>
    <property type="molecule type" value="Genomic_DNA"/>
</dbReference>
<dbReference type="Proteomes" id="UP000251800">
    <property type="component" value="Unassembled WGS sequence"/>
</dbReference>
<comment type="pathway">
    <text evidence="1">Cofactor biosynthesis; tetrahydrofolate biosynthesis; 2-amino-4-hydroxy-6-hydroxymethyl-7,8-dihydropteridine diphosphate from 7,8-dihydroneopterin triphosphate: step 4/4.</text>
</comment>
<evidence type="ECO:0000259" key="13">
    <source>
        <dbReference type="PROSITE" id="PS00794"/>
    </source>
</evidence>
<comment type="similarity">
    <text evidence="2">Belongs to the HPPK family.</text>
</comment>